<dbReference type="Pfam" id="PF26627">
    <property type="entry name" value="MmpB"/>
    <property type="match status" value="1"/>
</dbReference>
<protein>
    <submittedName>
        <fullName evidence="2">Morphogenic membrane protein MmpB</fullName>
    </submittedName>
</protein>
<dbReference type="Proteomes" id="UP001595839">
    <property type="component" value="Unassembled WGS sequence"/>
</dbReference>
<name>A0ABV9AMI5_9ACTN</name>
<feature type="transmembrane region" description="Helical" evidence="1">
    <location>
        <begin position="20"/>
        <end position="41"/>
    </location>
</feature>
<evidence type="ECO:0000313" key="3">
    <source>
        <dbReference type="Proteomes" id="UP001595839"/>
    </source>
</evidence>
<sequence>MLWSDPKNEPPKELRDLQEAFRRLGLFLALAMVVAMIVLGLR</sequence>
<accession>A0ABV9AMI5</accession>
<evidence type="ECO:0000313" key="2">
    <source>
        <dbReference type="EMBL" id="MFC4499788.1"/>
    </source>
</evidence>
<keyword evidence="1" id="KW-0812">Transmembrane</keyword>
<dbReference type="InterPro" id="IPR058070">
    <property type="entry name" value="MmpB-like"/>
</dbReference>
<reference evidence="3" key="1">
    <citation type="journal article" date="2019" name="Int. J. Syst. Evol. Microbiol.">
        <title>The Global Catalogue of Microorganisms (GCM) 10K type strain sequencing project: providing services to taxonomists for standard genome sequencing and annotation.</title>
        <authorList>
            <consortium name="The Broad Institute Genomics Platform"/>
            <consortium name="The Broad Institute Genome Sequencing Center for Infectious Disease"/>
            <person name="Wu L."/>
            <person name="Ma J."/>
        </authorList>
    </citation>
    <scope>NUCLEOTIDE SEQUENCE [LARGE SCALE GENOMIC DNA]</scope>
    <source>
        <strain evidence="3">CGMCC 4.7177</strain>
    </source>
</reference>
<dbReference type="EMBL" id="JBHSFK010000005">
    <property type="protein sequence ID" value="MFC4499788.1"/>
    <property type="molecule type" value="Genomic_DNA"/>
</dbReference>
<keyword evidence="1" id="KW-1133">Transmembrane helix</keyword>
<dbReference type="RefSeq" id="WP_381165503.1">
    <property type="nucleotide sequence ID" value="NZ_JBHSFK010000005.1"/>
</dbReference>
<organism evidence="2 3">
    <name type="scientific">Streptomyces vulcanius</name>
    <dbReference type="NCBI Taxonomy" id="1441876"/>
    <lineage>
        <taxon>Bacteria</taxon>
        <taxon>Bacillati</taxon>
        <taxon>Actinomycetota</taxon>
        <taxon>Actinomycetes</taxon>
        <taxon>Kitasatosporales</taxon>
        <taxon>Streptomycetaceae</taxon>
        <taxon>Streptomyces</taxon>
    </lineage>
</organism>
<evidence type="ECO:0000256" key="1">
    <source>
        <dbReference type="SAM" id="Phobius"/>
    </source>
</evidence>
<keyword evidence="1" id="KW-0472">Membrane</keyword>
<proteinExistence type="predicted"/>
<comment type="caution">
    <text evidence="2">The sequence shown here is derived from an EMBL/GenBank/DDBJ whole genome shotgun (WGS) entry which is preliminary data.</text>
</comment>
<keyword evidence="3" id="KW-1185">Reference proteome</keyword>
<gene>
    <name evidence="2" type="primary">mmpB</name>
    <name evidence="2" type="ORF">ACFPIH_09615</name>
</gene>
<dbReference type="NCBIfam" id="NF047320">
    <property type="entry name" value="morpho_MmpB"/>
    <property type="match status" value="1"/>
</dbReference>